<dbReference type="RefSeq" id="WP_301626130.1">
    <property type="nucleotide sequence ID" value="NZ_BORS01000004.1"/>
</dbReference>
<comment type="caution">
    <text evidence="2">The sequence shown here is derived from an EMBL/GenBank/DDBJ whole genome shotgun (WGS) entry which is preliminary data.</text>
</comment>
<reference evidence="2" key="1">
    <citation type="submission" date="2021-03" db="EMBL/GenBank/DDBJ databases">
        <title>Antimicrobial resistance genes in bacteria isolated from Japanese honey, and their potential for conferring macrolide and lincosamide resistance in the American foulbrood pathogen Paenibacillus larvae.</title>
        <authorList>
            <person name="Okamoto M."/>
            <person name="Kumagai M."/>
            <person name="Kanamori H."/>
            <person name="Takamatsu D."/>
        </authorList>
    </citation>
    <scope>NUCLEOTIDE SEQUENCE</scope>
    <source>
        <strain evidence="2">J41TS4</strain>
    </source>
</reference>
<accession>A0A919Y3J3</accession>
<dbReference type="AlphaFoldDB" id="A0A919Y3J3"/>
<protein>
    <submittedName>
        <fullName evidence="2">Uncharacterized protein</fullName>
    </submittedName>
</protein>
<evidence type="ECO:0000313" key="3">
    <source>
        <dbReference type="Proteomes" id="UP000678895"/>
    </source>
</evidence>
<gene>
    <name evidence="2" type="ORF">J41TS4_15180</name>
</gene>
<name>A0A919Y3J3_9BACL</name>
<feature type="signal peptide" evidence="1">
    <location>
        <begin position="1"/>
        <end position="24"/>
    </location>
</feature>
<evidence type="ECO:0000313" key="2">
    <source>
        <dbReference type="EMBL" id="GIO41760.1"/>
    </source>
</evidence>
<dbReference type="EMBL" id="BORS01000004">
    <property type="protein sequence ID" value="GIO41760.1"/>
    <property type="molecule type" value="Genomic_DNA"/>
</dbReference>
<proteinExistence type="predicted"/>
<sequence>MIKKLLCTSLSLLFLFALAIPAYASPKTLSFHDLTIDQQATYNEYLTKGYDVSISQNEEGLVVISGSKKLSKAITILAEIEDVTFIVDQSVYLGNYKVATVEGSLTAKITNYSSATITSYPLTLKAYGVYLGCTFTTPTYNNTTGSGYAKLVQSFNGTVQSPSGGALSGATFPVNMNYTVTASTGTLTISQS</sequence>
<keyword evidence="1" id="KW-0732">Signal</keyword>
<evidence type="ECO:0000256" key="1">
    <source>
        <dbReference type="SAM" id="SignalP"/>
    </source>
</evidence>
<feature type="chain" id="PRO_5037747632" evidence="1">
    <location>
        <begin position="25"/>
        <end position="192"/>
    </location>
</feature>
<keyword evidence="3" id="KW-1185">Reference proteome</keyword>
<organism evidence="2 3">
    <name type="scientific">Paenibacillus apis</name>
    <dbReference type="NCBI Taxonomy" id="1792174"/>
    <lineage>
        <taxon>Bacteria</taxon>
        <taxon>Bacillati</taxon>
        <taxon>Bacillota</taxon>
        <taxon>Bacilli</taxon>
        <taxon>Bacillales</taxon>
        <taxon>Paenibacillaceae</taxon>
        <taxon>Paenibacillus</taxon>
    </lineage>
</organism>
<dbReference type="Proteomes" id="UP000678895">
    <property type="component" value="Unassembled WGS sequence"/>
</dbReference>